<evidence type="ECO:0000313" key="9">
    <source>
        <dbReference type="Proteomes" id="UP001385951"/>
    </source>
</evidence>
<organism evidence="8 9">
    <name type="scientific">Cerrena zonata</name>
    <dbReference type="NCBI Taxonomy" id="2478898"/>
    <lineage>
        <taxon>Eukaryota</taxon>
        <taxon>Fungi</taxon>
        <taxon>Dikarya</taxon>
        <taxon>Basidiomycota</taxon>
        <taxon>Agaricomycotina</taxon>
        <taxon>Agaricomycetes</taxon>
        <taxon>Polyporales</taxon>
        <taxon>Cerrenaceae</taxon>
        <taxon>Cerrena</taxon>
    </lineage>
</organism>
<evidence type="ECO:0000313" key="8">
    <source>
        <dbReference type="EMBL" id="KAK7687289.1"/>
    </source>
</evidence>
<sequence>MFLSTLFVALLGAASASAHATFQELWVNGVDKVGTCVRTPASNSPVTSVTTPDLACNVGGTTPAATTYVFIVRSNTSITNISSQLFRPW</sequence>
<protein>
    <submittedName>
        <fullName evidence="8">Uncharacterized protein</fullName>
    </submittedName>
</protein>
<dbReference type="PANTHER" id="PTHR33353:SF17">
    <property type="entry name" value="ENDO-BETA-1,4-GLUCANASE D"/>
    <property type="match status" value="1"/>
</dbReference>
<evidence type="ECO:0000256" key="1">
    <source>
        <dbReference type="ARBA" id="ARBA00004613"/>
    </source>
</evidence>
<keyword evidence="5" id="KW-0624">Polysaccharide degradation</keyword>
<gene>
    <name evidence="8" type="ORF">QCA50_009794</name>
</gene>
<evidence type="ECO:0000256" key="6">
    <source>
        <dbReference type="ARBA" id="ARBA00044502"/>
    </source>
</evidence>
<evidence type="ECO:0000256" key="3">
    <source>
        <dbReference type="ARBA" id="ARBA00023001"/>
    </source>
</evidence>
<keyword evidence="7" id="KW-0732">Signal</keyword>
<keyword evidence="2" id="KW-0964">Secreted</keyword>
<comment type="caution">
    <text evidence="8">The sequence shown here is derived from an EMBL/GenBank/DDBJ whole genome shotgun (WGS) entry which is preliminary data.</text>
</comment>
<reference evidence="8 9" key="1">
    <citation type="submission" date="2022-09" db="EMBL/GenBank/DDBJ databases">
        <authorList>
            <person name="Palmer J.M."/>
        </authorList>
    </citation>
    <scope>NUCLEOTIDE SEQUENCE [LARGE SCALE GENOMIC DNA]</scope>
    <source>
        <strain evidence="8 9">DSM 7382</strain>
    </source>
</reference>
<keyword evidence="9" id="KW-1185">Reference proteome</keyword>
<feature type="signal peptide" evidence="7">
    <location>
        <begin position="1"/>
        <end position="18"/>
    </location>
</feature>
<comment type="similarity">
    <text evidence="6">Belongs to the polysaccharide monooxygenase AA9 family.</text>
</comment>
<evidence type="ECO:0000256" key="7">
    <source>
        <dbReference type="SAM" id="SignalP"/>
    </source>
</evidence>
<keyword evidence="3" id="KW-0136">Cellulose degradation</keyword>
<dbReference type="GO" id="GO:0030245">
    <property type="term" value="P:cellulose catabolic process"/>
    <property type="evidence" value="ECO:0007669"/>
    <property type="project" value="UniProtKB-KW"/>
</dbReference>
<dbReference type="Gene3D" id="2.70.50.70">
    <property type="match status" value="1"/>
</dbReference>
<dbReference type="InterPro" id="IPR049892">
    <property type="entry name" value="AA9"/>
</dbReference>
<dbReference type="PANTHER" id="PTHR33353">
    <property type="entry name" value="PUTATIVE (AFU_ORTHOLOGUE AFUA_1G12560)-RELATED"/>
    <property type="match status" value="1"/>
</dbReference>
<comment type="subcellular location">
    <subcellularLocation>
        <location evidence="1">Secreted</location>
    </subcellularLocation>
</comment>
<accession>A0AAW0G7C2</accession>
<evidence type="ECO:0000256" key="4">
    <source>
        <dbReference type="ARBA" id="ARBA00023277"/>
    </source>
</evidence>
<keyword evidence="4" id="KW-0119">Carbohydrate metabolism</keyword>
<proteinExistence type="inferred from homology"/>
<evidence type="ECO:0000256" key="5">
    <source>
        <dbReference type="ARBA" id="ARBA00023326"/>
    </source>
</evidence>
<dbReference type="GO" id="GO:0005576">
    <property type="term" value="C:extracellular region"/>
    <property type="evidence" value="ECO:0007669"/>
    <property type="project" value="UniProtKB-SubCell"/>
</dbReference>
<evidence type="ECO:0000256" key="2">
    <source>
        <dbReference type="ARBA" id="ARBA00022525"/>
    </source>
</evidence>
<dbReference type="AlphaFoldDB" id="A0AAW0G7C2"/>
<name>A0AAW0G7C2_9APHY</name>
<feature type="chain" id="PRO_5043497253" evidence="7">
    <location>
        <begin position="19"/>
        <end position="89"/>
    </location>
</feature>
<dbReference type="EMBL" id="JASBNA010000014">
    <property type="protein sequence ID" value="KAK7687289.1"/>
    <property type="molecule type" value="Genomic_DNA"/>
</dbReference>
<dbReference type="Proteomes" id="UP001385951">
    <property type="component" value="Unassembled WGS sequence"/>
</dbReference>